<name>A0A819LJD3_9BILA</name>
<feature type="coiled-coil region" evidence="4">
    <location>
        <begin position="1292"/>
        <end position="1341"/>
    </location>
</feature>
<feature type="region of interest" description="Disordered" evidence="5">
    <location>
        <begin position="1097"/>
        <end position="1126"/>
    </location>
</feature>
<dbReference type="PANTHER" id="PTHR44858:SF1">
    <property type="entry name" value="UDP-N-ACETYLGLUCOSAMINE--PEPTIDE N-ACETYLGLUCOSAMINYLTRANSFERASE SPINDLY-RELATED"/>
    <property type="match status" value="1"/>
</dbReference>
<feature type="compositionally biased region" description="Polar residues" evidence="5">
    <location>
        <begin position="790"/>
        <end position="817"/>
    </location>
</feature>
<gene>
    <name evidence="6" type="ORF">JYZ213_LOCUS3010</name>
    <name evidence="7" type="ORF">OXD698_LOCUS27508</name>
</gene>
<evidence type="ECO:0000256" key="4">
    <source>
        <dbReference type="SAM" id="Coils"/>
    </source>
</evidence>
<evidence type="ECO:0000256" key="1">
    <source>
        <dbReference type="ARBA" id="ARBA00022737"/>
    </source>
</evidence>
<dbReference type="InterPro" id="IPR050498">
    <property type="entry name" value="Ycf3"/>
</dbReference>
<dbReference type="EMBL" id="CAJNOG010000016">
    <property type="protein sequence ID" value="CAF0760142.1"/>
    <property type="molecule type" value="Genomic_DNA"/>
</dbReference>
<feature type="region of interest" description="Disordered" evidence="5">
    <location>
        <begin position="789"/>
        <end position="824"/>
    </location>
</feature>
<dbReference type="SMART" id="SM00028">
    <property type="entry name" value="TPR"/>
    <property type="match status" value="7"/>
</dbReference>
<dbReference type="Pfam" id="PF13432">
    <property type="entry name" value="TPR_16"/>
    <property type="match status" value="1"/>
</dbReference>
<feature type="compositionally biased region" description="Polar residues" evidence="5">
    <location>
        <begin position="879"/>
        <end position="889"/>
    </location>
</feature>
<keyword evidence="4" id="KW-0175">Coiled coil</keyword>
<feature type="coiled-coil region" evidence="4">
    <location>
        <begin position="1160"/>
        <end position="1194"/>
    </location>
</feature>
<dbReference type="PANTHER" id="PTHR44858">
    <property type="entry name" value="TETRATRICOPEPTIDE REPEAT PROTEIN 6"/>
    <property type="match status" value="1"/>
</dbReference>
<dbReference type="SUPFAM" id="SSF48452">
    <property type="entry name" value="TPR-like"/>
    <property type="match status" value="2"/>
</dbReference>
<feature type="region of interest" description="Disordered" evidence="5">
    <location>
        <begin position="854"/>
        <end position="889"/>
    </location>
</feature>
<keyword evidence="2 3" id="KW-0802">TPR repeat</keyword>
<feature type="repeat" description="TPR" evidence="3">
    <location>
        <begin position="292"/>
        <end position="325"/>
    </location>
</feature>
<feature type="repeat" description="TPR" evidence="3">
    <location>
        <begin position="326"/>
        <end position="359"/>
    </location>
</feature>
<dbReference type="PROSITE" id="PS50005">
    <property type="entry name" value="TPR"/>
    <property type="match status" value="3"/>
</dbReference>
<dbReference type="InterPro" id="IPR011990">
    <property type="entry name" value="TPR-like_helical_dom_sf"/>
</dbReference>
<dbReference type="Proteomes" id="UP000663844">
    <property type="component" value="Unassembled WGS sequence"/>
</dbReference>
<dbReference type="Gene3D" id="1.25.40.10">
    <property type="entry name" value="Tetratricopeptide repeat domain"/>
    <property type="match status" value="2"/>
</dbReference>
<comment type="caution">
    <text evidence="7">The sequence shown here is derived from an EMBL/GenBank/DDBJ whole genome shotgun (WGS) entry which is preliminary data.</text>
</comment>
<feature type="repeat" description="TPR" evidence="3">
    <location>
        <begin position="360"/>
        <end position="393"/>
    </location>
</feature>
<feature type="compositionally biased region" description="Basic and acidic residues" evidence="5">
    <location>
        <begin position="867"/>
        <end position="878"/>
    </location>
</feature>
<evidence type="ECO:0000256" key="5">
    <source>
        <dbReference type="SAM" id="MobiDB-lite"/>
    </source>
</evidence>
<keyword evidence="1" id="KW-0677">Repeat</keyword>
<dbReference type="Proteomes" id="UP000663845">
    <property type="component" value="Unassembled WGS sequence"/>
</dbReference>
<accession>A0A819LJD3</accession>
<feature type="compositionally biased region" description="Basic and acidic residues" evidence="5">
    <location>
        <begin position="1117"/>
        <end position="1126"/>
    </location>
</feature>
<evidence type="ECO:0000313" key="7">
    <source>
        <dbReference type="EMBL" id="CAF3965428.1"/>
    </source>
</evidence>
<reference evidence="7" key="1">
    <citation type="submission" date="2021-02" db="EMBL/GenBank/DDBJ databases">
        <authorList>
            <person name="Nowell W R."/>
        </authorList>
    </citation>
    <scope>NUCLEOTIDE SEQUENCE</scope>
</reference>
<dbReference type="InterPro" id="IPR019734">
    <property type="entry name" value="TPR_rpt"/>
</dbReference>
<evidence type="ECO:0000313" key="8">
    <source>
        <dbReference type="Proteomes" id="UP000663844"/>
    </source>
</evidence>
<dbReference type="EMBL" id="CAJOAZ010002855">
    <property type="protein sequence ID" value="CAF3965428.1"/>
    <property type="molecule type" value="Genomic_DNA"/>
</dbReference>
<proteinExistence type="predicted"/>
<evidence type="ECO:0000256" key="2">
    <source>
        <dbReference type="ARBA" id="ARBA00022803"/>
    </source>
</evidence>
<evidence type="ECO:0000313" key="6">
    <source>
        <dbReference type="EMBL" id="CAF0760142.1"/>
    </source>
</evidence>
<sequence>MNFFRLFGSGKVTPAQQSSMNKQNNLMVAELLKKGCDLAENDTPDDLKKAIEKFSELNFPNVDMLYLRGNIHLKLGISMHYQKAIDDFTEAIRLVNHPELSHEKFKYTAELYYKRAFAHQMLGENDDAIHDYSLFIGRARDKGNDILAKGYLSRGLVYESMQRMDKAWCDINTASELTCKKNPYYEYCRERVRIAISEIQDDMDDEHEHINGSVRENENGVVDQDKEELKNSETLASLEQQMDLDLTIEESKVKYEKLFYDALLRSEQGHIEEALEKFKSASEITSDKYQKAESSFRQGLCYYELDEKTQARNSFEMAREYNPKHARAIFRLGMMQAADNQLKDAIKTLSLAYKYAPNDVDILYERANVYERLGKLQEAVYDRRRALQLAQSSNTTIVILEDHIRHIKAEIAKEGESSIRHFKLGWLQETLQPFYKTENLYIHEDKKKITNVTKTSNSLYEKAINAYKAAINVDKEQCCPEAHALLSLCQDQVKDVLLAQENLQKLLERFTSYPDFLFMWTLFIKNVKNPNYWNEMGAPPSDRILVKVYEIDRHRTDIELDEESFKDDENLLLFYRTCRVKLSNVLASFAVAGCTGEIIAHNLKGQHYQVAQMVKKISPLLGAIPHAGSIIQKGNEHLATYLEDKDHELIRNKLEIISDCGDVIEQSNIARRVARRVADRYHEQLKRLHSKNKEINESCYAWCIRKLPKIDSLDKNEPAKRVATFAVNYIISAVTNQTIKILKLKTVKDNKDVLVEMLVQLACGSHGSCCSIPKWFYDDPNQYLPLKPILNNTSPDQQQSISEEQNSGVAKCATTTTHHADPIPEPNISITEYFTLSEFFRAPGLRYDHQENLRYGFGPKEGQQSMESRDNKEKDDNQKVSTNQPLTTNAAIAAKQNEDSKDGEQWAECSYMKAEHYGYRLYMNEQEITSRHIVAPPSPLNPYRSTIEENPVVEHFTNRRLRKHMRHVGLIPEPPKHGNTESTSLAHYEHRMHNSEPEKYKRFRRKFIVAMADTVEEVDRARQAEFRNQLELWDKMYSNRIQRIKAYDRKLERKYGLFVNKEIKKQLIRENLPKMPDVPSISIPRILPDFVPKRSTRRAASAKARNLPSNISPRQYPNREHSNSDEVAERLTKLENIFSTFEREDFHECRMNINLLKMNVELLTNDKNIVQDDLNKLKNDFEELQTDLNDIVKDQDMLKIIQTEHDQKLSQLTLLVTTFQKQIKNISTSSSVSRTENYDEDLSNMRDKQEQFDASLQTIVKNMEILQTSVITTDNGINQLSDKIIVQQQQIENVINGNLNALEQKIATLQEELKKIIDESVKRIKRETTILNGKVENLERAIDGMNLPHTKKLNTLPFVEKLAPMDLLEISWCKYQEENKTD</sequence>
<protein>
    <submittedName>
        <fullName evidence="7">Uncharacterized protein</fullName>
    </submittedName>
</protein>
<evidence type="ECO:0000256" key="3">
    <source>
        <dbReference type="PROSITE-ProRule" id="PRU00339"/>
    </source>
</evidence>
<organism evidence="7 8">
    <name type="scientific">Adineta steineri</name>
    <dbReference type="NCBI Taxonomy" id="433720"/>
    <lineage>
        <taxon>Eukaryota</taxon>
        <taxon>Metazoa</taxon>
        <taxon>Spiralia</taxon>
        <taxon>Gnathifera</taxon>
        <taxon>Rotifera</taxon>
        <taxon>Eurotatoria</taxon>
        <taxon>Bdelloidea</taxon>
        <taxon>Adinetida</taxon>
        <taxon>Adinetidae</taxon>
        <taxon>Adineta</taxon>
    </lineage>
</organism>